<feature type="transmembrane region" description="Helical" evidence="6">
    <location>
        <begin position="21"/>
        <end position="42"/>
    </location>
</feature>
<evidence type="ECO:0000256" key="1">
    <source>
        <dbReference type="ARBA" id="ARBA00004651"/>
    </source>
</evidence>
<gene>
    <name evidence="8" type="ORF">M8H41_15185</name>
</gene>
<keyword evidence="9" id="KW-1185">Reference proteome</keyword>
<dbReference type="EMBL" id="JAMJEV010000012">
    <property type="protein sequence ID" value="MDO0824186.1"/>
    <property type="molecule type" value="Genomic_DNA"/>
</dbReference>
<feature type="transmembrane region" description="Helical" evidence="6">
    <location>
        <begin position="168"/>
        <end position="191"/>
    </location>
</feature>
<evidence type="ECO:0000256" key="2">
    <source>
        <dbReference type="ARBA" id="ARBA00022475"/>
    </source>
</evidence>
<dbReference type="InterPro" id="IPR016174">
    <property type="entry name" value="Di-haem_cyt_TM"/>
</dbReference>
<dbReference type="Pfam" id="PF01292">
    <property type="entry name" value="Ni_hydr_CYTB"/>
    <property type="match status" value="1"/>
</dbReference>
<dbReference type="Proteomes" id="UP001176021">
    <property type="component" value="Unassembled WGS sequence"/>
</dbReference>
<dbReference type="Gene3D" id="1.20.950.20">
    <property type="entry name" value="Transmembrane di-heme cytochromes, Chain C"/>
    <property type="match status" value="1"/>
</dbReference>
<reference evidence="8" key="1">
    <citation type="submission" date="2022-05" db="EMBL/GenBank/DDBJ databases">
        <title>Expanded diversity of anoxic marine methylotrophy in a Black Sea sulfate reducing microorganism.</title>
        <authorList>
            <person name="Fischer P.Q."/>
            <person name="Stams A.J.M."/>
            <person name="Villanueva L."/>
            <person name="Sousa D.Z."/>
        </authorList>
    </citation>
    <scope>NUCLEOTIDE SEQUENCE</scope>
    <source>
        <strain evidence="8">P130</strain>
    </source>
</reference>
<evidence type="ECO:0000259" key="7">
    <source>
        <dbReference type="Pfam" id="PF01292"/>
    </source>
</evidence>
<evidence type="ECO:0000313" key="8">
    <source>
        <dbReference type="EMBL" id="MDO0824186.1"/>
    </source>
</evidence>
<evidence type="ECO:0000256" key="4">
    <source>
        <dbReference type="ARBA" id="ARBA00022989"/>
    </source>
</evidence>
<comment type="caution">
    <text evidence="8">The sequence shown here is derived from an EMBL/GenBank/DDBJ whole genome shotgun (WGS) entry which is preliminary data.</text>
</comment>
<evidence type="ECO:0000313" key="9">
    <source>
        <dbReference type="Proteomes" id="UP001176021"/>
    </source>
</evidence>
<dbReference type="PANTHER" id="PTHR30485">
    <property type="entry name" value="NI/FE-HYDROGENASE 1 B-TYPE CYTOCHROME SUBUNIT"/>
    <property type="match status" value="1"/>
</dbReference>
<keyword evidence="4 6" id="KW-1133">Transmembrane helix</keyword>
<organism evidence="8 9">
    <name type="scientific">Desulfosporosinus nitroreducens</name>
    <dbReference type="NCBI Taxonomy" id="2018668"/>
    <lineage>
        <taxon>Bacteria</taxon>
        <taxon>Bacillati</taxon>
        <taxon>Bacillota</taxon>
        <taxon>Clostridia</taxon>
        <taxon>Eubacteriales</taxon>
        <taxon>Desulfitobacteriaceae</taxon>
        <taxon>Desulfosporosinus</taxon>
    </lineage>
</organism>
<sequence>MAKKISNTKQSKILRQSLANRFVHWTTALSVLLLIITGLGQLPLYTRYNVTKLPGAEWLGDYFITINLHYLGALGLLFAVFFHVVYAFARREFDIFPRKGDMKESYQIIKAMLTKGKEPASDKYLAEQRVAYLFIGVSLLLLIVTGLIKTFKNVPGIELSHSFLYWNTALHNLGTGLIIFGIIGHLAAFLLKENRPLLPGMFTGSINREYVKHRHSLWYARLLRDGEINESNIDVSETHLRAVDSRHDNYKNQSL</sequence>
<feature type="domain" description="Cytochrome b561 bacterial/Ni-hydrogenase" evidence="7">
    <location>
        <begin position="15"/>
        <end position="204"/>
    </location>
</feature>
<proteinExistence type="predicted"/>
<accession>A0ABT8QS64</accession>
<evidence type="ECO:0000256" key="3">
    <source>
        <dbReference type="ARBA" id="ARBA00022692"/>
    </source>
</evidence>
<keyword evidence="5 6" id="KW-0472">Membrane</keyword>
<dbReference type="SUPFAM" id="SSF81342">
    <property type="entry name" value="Transmembrane di-heme cytochromes"/>
    <property type="match status" value="1"/>
</dbReference>
<protein>
    <submittedName>
        <fullName evidence="8">Cytochrome b/b6 domain-containing protein</fullName>
    </submittedName>
</protein>
<evidence type="ECO:0000256" key="6">
    <source>
        <dbReference type="SAM" id="Phobius"/>
    </source>
</evidence>
<dbReference type="InterPro" id="IPR011577">
    <property type="entry name" value="Cyt_b561_bac/Ni-Hgenase"/>
</dbReference>
<dbReference type="RefSeq" id="WP_302049188.1">
    <property type="nucleotide sequence ID" value="NZ_JAMJEV010000012.1"/>
</dbReference>
<feature type="transmembrane region" description="Helical" evidence="6">
    <location>
        <begin position="130"/>
        <end position="148"/>
    </location>
</feature>
<feature type="transmembrane region" description="Helical" evidence="6">
    <location>
        <begin position="62"/>
        <end position="89"/>
    </location>
</feature>
<keyword evidence="2" id="KW-1003">Cell membrane</keyword>
<keyword evidence="3 6" id="KW-0812">Transmembrane</keyword>
<comment type="subcellular location">
    <subcellularLocation>
        <location evidence="1">Cell membrane</location>
        <topology evidence="1">Multi-pass membrane protein</topology>
    </subcellularLocation>
</comment>
<dbReference type="PANTHER" id="PTHR30485:SF1">
    <property type="entry name" value="CYTOCHROME YDHU-RELATED"/>
    <property type="match status" value="1"/>
</dbReference>
<name>A0ABT8QS64_9FIRM</name>
<dbReference type="InterPro" id="IPR051542">
    <property type="entry name" value="Hydrogenase_cytochrome"/>
</dbReference>
<evidence type="ECO:0000256" key="5">
    <source>
        <dbReference type="ARBA" id="ARBA00023136"/>
    </source>
</evidence>